<reference evidence="1" key="2">
    <citation type="submission" date="2025-09" db="UniProtKB">
        <authorList>
            <consortium name="EnsemblPlants"/>
        </authorList>
    </citation>
    <scope>IDENTIFICATION</scope>
</reference>
<dbReference type="Proteomes" id="UP001732700">
    <property type="component" value="Chromosome 5D"/>
</dbReference>
<sequence>MLPPLATDGACVCSFNHSIHNESCGNRRYGVDLGIGRKSVPASTLILNTMNGSSSSRGEKPLGVQQRTVSNKMIVAVDVDEVLCRFLATLNRFVADRYSWNHSVSDYHVYEFFKVWNCSPEKANSLVHEFYGSHYFQNGIHPIPGALDALQNLSSFCTLSVVTSRQNAIKDQTLEWIEKHYPAIFEQIHFGNHFALQGPSKPKSEICRSFGAQVLIDDNPRYALECAEAGMKVLLFDYHNSYPWCKTGADQSHPLVTKVHSWQEVEQKLRSWV</sequence>
<organism evidence="1 2">
    <name type="scientific">Avena sativa</name>
    <name type="common">Oat</name>
    <dbReference type="NCBI Taxonomy" id="4498"/>
    <lineage>
        <taxon>Eukaryota</taxon>
        <taxon>Viridiplantae</taxon>
        <taxon>Streptophyta</taxon>
        <taxon>Embryophyta</taxon>
        <taxon>Tracheophyta</taxon>
        <taxon>Spermatophyta</taxon>
        <taxon>Magnoliopsida</taxon>
        <taxon>Liliopsida</taxon>
        <taxon>Poales</taxon>
        <taxon>Poaceae</taxon>
        <taxon>BOP clade</taxon>
        <taxon>Pooideae</taxon>
        <taxon>Poodae</taxon>
        <taxon>Poeae</taxon>
        <taxon>Poeae Chloroplast Group 1 (Aveneae type)</taxon>
        <taxon>Aveninae</taxon>
        <taxon>Avena</taxon>
    </lineage>
</organism>
<reference evidence="1" key="1">
    <citation type="submission" date="2021-05" db="EMBL/GenBank/DDBJ databases">
        <authorList>
            <person name="Scholz U."/>
            <person name="Mascher M."/>
            <person name="Fiebig A."/>
        </authorList>
    </citation>
    <scope>NUCLEOTIDE SEQUENCE [LARGE SCALE GENOMIC DNA]</scope>
</reference>
<proteinExistence type="predicted"/>
<protein>
    <submittedName>
        <fullName evidence="1">Uncharacterized protein</fullName>
    </submittedName>
</protein>
<evidence type="ECO:0000313" key="1">
    <source>
        <dbReference type="EnsemblPlants" id="AVESA.00010b.r2.5DG0994700.1.CDS"/>
    </source>
</evidence>
<evidence type="ECO:0000313" key="2">
    <source>
        <dbReference type="Proteomes" id="UP001732700"/>
    </source>
</evidence>
<accession>A0ACD5YJZ9</accession>
<dbReference type="EnsemblPlants" id="AVESA.00010b.r2.5DG0994700.1">
    <property type="protein sequence ID" value="AVESA.00010b.r2.5DG0994700.1.CDS"/>
    <property type="gene ID" value="AVESA.00010b.r2.5DG0994700"/>
</dbReference>
<name>A0ACD5YJZ9_AVESA</name>
<keyword evidence="2" id="KW-1185">Reference proteome</keyword>